<dbReference type="CAZy" id="GH77">
    <property type="family name" value="Glycoside Hydrolase Family 77"/>
</dbReference>
<dbReference type="InterPro" id="IPR017853">
    <property type="entry name" value="GH"/>
</dbReference>
<sequence length="493" mass="56789">MRAILVEGMRGVKARPFQRRHGGVLLHVTSLPGSNLGIDAYRFVDFLVEAGITVWQILPLGPTHEDLSPYQCLSVHAGNPKLISLRCLVEEPWFGICDIDLNDCGAALWQGYRRFTLYASQAMQAEFAAFCREQAFWLEDYVLFQALRETQDNAPWFEWPQKLHGHAFKELGVVGKELETLMDRNRFEQFIFFRQWSRLKNYANGHGVFIFGDMPIFVAHDSADVWAQPEYFTVDKGGQLTVMAGVPPDYFSATGQCWGNPLYQWDRLEDDGFGWWLERVRTQLRLCDIIRIDHFRGLESYWEIPASSKTAVKGRWVKAPGEALFRALEDSYGSLPLVAEDLGIITPAVDALRDQFHLPGMKVLQFAFEGGSDNPYLPENYLENCVVYTGTHDNDTTLGWFNKLSEDKRHYIYEYLGFPSEPMPWALIECAFQSIAKHAVVPMQDLLELGSEGRMNLPGMIDNNNWRWHFNWPQVKPDLAARIRYLVRHYDRL</sequence>
<evidence type="ECO:0000256" key="6">
    <source>
        <dbReference type="ARBA" id="ARBA00022679"/>
    </source>
</evidence>
<dbReference type="InterPro" id="IPR003385">
    <property type="entry name" value="Glyco_hydro_77"/>
</dbReference>
<dbReference type="NCBIfam" id="TIGR00217">
    <property type="entry name" value="malQ"/>
    <property type="match status" value="1"/>
</dbReference>
<keyword evidence="6 10" id="KW-0808">Transferase</keyword>
<dbReference type="KEGG" id="nwa:Nwat_0773"/>
<keyword evidence="5 10" id="KW-0328">Glycosyltransferase</keyword>
<dbReference type="Proteomes" id="UP000000393">
    <property type="component" value="Chromosome"/>
</dbReference>
<dbReference type="GO" id="GO:0004134">
    <property type="term" value="F:4-alpha-glucanotransferase activity"/>
    <property type="evidence" value="ECO:0007669"/>
    <property type="project" value="UniProtKB-EC"/>
</dbReference>
<dbReference type="GO" id="GO:0005975">
    <property type="term" value="P:carbohydrate metabolic process"/>
    <property type="evidence" value="ECO:0007669"/>
    <property type="project" value="InterPro"/>
</dbReference>
<dbReference type="PANTHER" id="PTHR32438">
    <property type="entry name" value="4-ALPHA-GLUCANOTRANSFERASE DPE1, CHLOROPLASTIC/AMYLOPLASTIC"/>
    <property type="match status" value="1"/>
</dbReference>
<evidence type="ECO:0000256" key="5">
    <source>
        <dbReference type="ARBA" id="ARBA00022676"/>
    </source>
</evidence>
<dbReference type="Gene3D" id="3.20.20.80">
    <property type="entry name" value="Glycosidases"/>
    <property type="match status" value="1"/>
</dbReference>
<evidence type="ECO:0000313" key="12">
    <source>
        <dbReference type="Proteomes" id="UP000000393"/>
    </source>
</evidence>
<proteinExistence type="inferred from homology"/>
<dbReference type="eggNOG" id="COG1640">
    <property type="taxonomic scope" value="Bacteria"/>
</dbReference>
<dbReference type="PANTHER" id="PTHR32438:SF5">
    <property type="entry name" value="4-ALPHA-GLUCANOTRANSFERASE DPE1, CHLOROPLASTIC_AMYLOPLASTIC"/>
    <property type="match status" value="1"/>
</dbReference>
<evidence type="ECO:0000256" key="10">
    <source>
        <dbReference type="RuleBase" id="RU361207"/>
    </source>
</evidence>
<protein>
    <recommendedName>
        <fullName evidence="4 10">4-alpha-glucanotransferase</fullName>
        <ecNumber evidence="3 10">2.4.1.25</ecNumber>
    </recommendedName>
    <alternativeName>
        <fullName evidence="8 10">Amylomaltase</fullName>
    </alternativeName>
    <alternativeName>
        <fullName evidence="9 10">Disproportionating enzyme</fullName>
    </alternativeName>
</protein>
<reference evidence="11 12" key="1">
    <citation type="submission" date="2010-06" db="EMBL/GenBank/DDBJ databases">
        <title>Complete sequence of chromosome of Nitrosococcus watsoni C-113.</title>
        <authorList>
            <consortium name="US DOE Joint Genome Institute"/>
            <person name="Lucas S."/>
            <person name="Copeland A."/>
            <person name="Lapidus A."/>
            <person name="Cheng J.-F."/>
            <person name="Bruce D."/>
            <person name="Goodwin L."/>
            <person name="Pitluck S."/>
            <person name="Malfatti S.A."/>
            <person name="Chain P.S.G."/>
            <person name="Land M."/>
            <person name="Hauser L."/>
            <person name="Kyrpides N."/>
            <person name="Ivanova N."/>
            <person name="Cambell M.A."/>
            <person name="Heidelberg J.F."/>
            <person name="Klotz M.G."/>
            <person name="Woyke T."/>
        </authorList>
    </citation>
    <scope>NUCLEOTIDE SEQUENCE [LARGE SCALE GENOMIC DNA]</scope>
    <source>
        <strain evidence="11 12">C-113</strain>
    </source>
</reference>
<evidence type="ECO:0000256" key="2">
    <source>
        <dbReference type="ARBA" id="ARBA00005684"/>
    </source>
</evidence>
<accession>D8KBW6</accession>
<evidence type="ECO:0000256" key="1">
    <source>
        <dbReference type="ARBA" id="ARBA00000439"/>
    </source>
</evidence>
<dbReference type="EC" id="2.4.1.25" evidence="3 10"/>
<dbReference type="NCBIfam" id="NF011080">
    <property type="entry name" value="PRK14508.1-3"/>
    <property type="match status" value="1"/>
</dbReference>
<evidence type="ECO:0000313" key="11">
    <source>
        <dbReference type="EMBL" id="ADJ27727.1"/>
    </source>
</evidence>
<keyword evidence="12" id="KW-1185">Reference proteome</keyword>
<dbReference type="EMBL" id="CP002086">
    <property type="protein sequence ID" value="ADJ27727.1"/>
    <property type="molecule type" value="Genomic_DNA"/>
</dbReference>
<keyword evidence="7 10" id="KW-0119">Carbohydrate metabolism</keyword>
<evidence type="ECO:0000256" key="8">
    <source>
        <dbReference type="ARBA" id="ARBA00031423"/>
    </source>
</evidence>
<dbReference type="SUPFAM" id="SSF51445">
    <property type="entry name" value="(Trans)glycosidases"/>
    <property type="match status" value="1"/>
</dbReference>
<name>D8KBW6_NITWC</name>
<evidence type="ECO:0000256" key="7">
    <source>
        <dbReference type="ARBA" id="ARBA00023277"/>
    </source>
</evidence>
<comment type="similarity">
    <text evidence="2 10">Belongs to the disproportionating enzyme family.</text>
</comment>
<comment type="catalytic activity">
    <reaction evidence="1 10">
        <text>Transfers a segment of a (1-&gt;4)-alpha-D-glucan to a new position in an acceptor, which may be glucose or a (1-&gt;4)-alpha-D-glucan.</text>
        <dbReference type="EC" id="2.4.1.25"/>
    </reaction>
</comment>
<evidence type="ECO:0000256" key="9">
    <source>
        <dbReference type="ARBA" id="ARBA00031501"/>
    </source>
</evidence>
<evidence type="ECO:0000256" key="4">
    <source>
        <dbReference type="ARBA" id="ARBA00020295"/>
    </source>
</evidence>
<gene>
    <name evidence="11" type="ordered locus">Nwat_0773</name>
</gene>
<organism evidence="11 12">
    <name type="scientific">Nitrosococcus watsoni (strain C-113)</name>
    <dbReference type="NCBI Taxonomy" id="105559"/>
    <lineage>
        <taxon>Bacteria</taxon>
        <taxon>Pseudomonadati</taxon>
        <taxon>Pseudomonadota</taxon>
        <taxon>Gammaproteobacteria</taxon>
        <taxon>Chromatiales</taxon>
        <taxon>Chromatiaceae</taxon>
        <taxon>Nitrosococcus</taxon>
    </lineage>
</organism>
<dbReference type="AlphaFoldDB" id="D8KBW6"/>
<dbReference type="STRING" id="105559.Nwat_0773"/>
<dbReference type="HOGENOM" id="CLU_014132_1_0_6"/>
<dbReference type="RefSeq" id="WP_013219832.1">
    <property type="nucleotide sequence ID" value="NC_014315.1"/>
</dbReference>
<dbReference type="Pfam" id="PF02446">
    <property type="entry name" value="Glyco_hydro_77"/>
    <property type="match status" value="1"/>
</dbReference>
<evidence type="ECO:0000256" key="3">
    <source>
        <dbReference type="ARBA" id="ARBA00012560"/>
    </source>
</evidence>